<dbReference type="RefSeq" id="WP_081789585.1">
    <property type="nucleotide sequence ID" value="NZ_CP007155.1"/>
</dbReference>
<dbReference type="EMBL" id="CP007155">
    <property type="protein sequence ID" value="AHH99285.1"/>
    <property type="molecule type" value="Genomic_DNA"/>
</dbReference>
<sequence length="1624" mass="175228">MSGRTSVAQGVHAQALRTPEAVAVVDGAHRLDYAALDAAGSVVAQALSRSGVQPGQAVAIGLPRSWQLICAMLGVLRLGAQVVPLDGQSPAARRRHILTDSAAVALIHGDTPPADLPDSVRPLAVADLLAAQPGEVGEPEPPAPASFLFYTSGTTGRPKGVEVRDAGVLRLARPGYLRIEPGTRYSCLSNPAFDALSFEVWVPLLTGGCCVVLADEAVQTPHELAAALRRERVDTVWMTAALFNAVVDAVPDCFAAASQVLVGGEQLNAALIRRWYRDNPDSTTQLYNGYGPTESTTFALSHPIPREFGGDSVPIGRPLPGTEALLVVPGAERTAEPGELAELHLAGDGLAAGYRNLPEETAHRFVTLPWYDEGRERYYRTGDLVRADAEGLVEYVGRTDRQVKVRGFRVEPGELERRILAHPTVRQAYVCTRRDGAHGPNELLAYLVAEDLSYEEFDRHLAGELPSYMRPHHVYRVDALPLNANGKVDQAALLSREDRPWRRESTEDTAVTAWQREVLDLVSQVLGIADPRLGDHWIAGGGDSLKALRLRFAARQRWGCELPQSVVLHGDFAELAATIAAARTGTTRAYPVPAAPTGASSAPATSEQQRLWLFQQSSPQSLAYNVNLAFRIDGEVDAAALRGALRGLVERHPALRTSFEATTEGLRQVVCEPYDPWTESSRDEFFGTAFDLAQHHMLRASWVPGQGGGELLLCLHHIAVDGWSLNVLLRDLSAGYAQTPLSDSARTPLDFAAWQTEWFASPAYLAKCEELRAHYAQVDRAPEPLRPAKSPAAALLHTTLDTARREQVDRLCAELGLTRFQLLLGVYVWSLYGVTGRRSPCVASPVANRPVQEFESSVGMFANTVLLPQDVVPGEDLRGQLLRLGAATREVLDRQEVALSDVLAAGQSPIDFLFVLENTEFSALALPGCAVRPLWPVPAAAKCPLTMSVVAGPEGFDCLWEYAQDCFETVEVVAMAELFERGLDLLAAGGAATPAELVASYRRSLPEHGRGEQTPLHSKTIADLVARQVVLTPQAPALMSADGPVSYAELDAYATALAAELPAPTGSCSVALYFEPSVEHVVSLLALAKLNLTAVPLDPAYPPDLLRQVIEQVDPLCVLLAPGAEFDAIDPGDVPRHPVVLSAAEAPAVPPHEGTRPLYTLFTSGSTGTPKGVQVPDRTLVNLLQWQAGSGGLALPAATQQFSMLSFDVSFQEVFGTLSSGGCLHLVRPDWRHDVPALLDQLESAGVERIFLPYVALQLLAEHGVRLGRYPSRLRDVVTAGEQLVCTEAIRRWFAGLPGARLFNHYGPTETHVVSSLCLDGDPARWPERPAIGRPVPNAVLRVVDESDQAVPPGCVGDLLIGGLAARRCYLGDPERDAERFVELPGVGLCYRSGDKAYFDRDGLLHFVGREDQQIKLSGYRLELGQVEAALLRHPEVVNAAVVRDGDSLVACVQCRQRPTAEELAAHLAQFLPAHARVDRFRLLADLPRTPSGKVDRAAALRAPGEDLRRGGPANRPMLSPREAQLAELFEQATGSPIGPDQTFFQAGASSLGLMRFHLHCTRELGPIFTVADLFEHVTVRALARMIGGPEPVSAQEVEPIAAEFEIAFDSASTPALASAFSSV</sequence>
<proteinExistence type="predicted"/>
<dbReference type="PANTHER" id="PTHR45527:SF1">
    <property type="entry name" value="FATTY ACID SYNTHASE"/>
    <property type="match status" value="1"/>
</dbReference>
<dbReference type="InterPro" id="IPR025110">
    <property type="entry name" value="AMP-bd_C"/>
</dbReference>
<dbReference type="OrthoDB" id="9030879at2"/>
<dbReference type="GO" id="GO:0031177">
    <property type="term" value="F:phosphopantetheine binding"/>
    <property type="evidence" value="ECO:0007669"/>
    <property type="project" value="InterPro"/>
</dbReference>
<name>W5WEU9_9PSEU</name>
<dbReference type="SUPFAM" id="SSF47336">
    <property type="entry name" value="ACP-like"/>
    <property type="match status" value="2"/>
</dbReference>
<dbReference type="Pfam" id="PF00501">
    <property type="entry name" value="AMP-binding"/>
    <property type="match status" value="2"/>
</dbReference>
<dbReference type="InterPro" id="IPR020806">
    <property type="entry name" value="PKS_PP-bd"/>
</dbReference>
<dbReference type="SUPFAM" id="SSF52777">
    <property type="entry name" value="CoA-dependent acyltransferases"/>
    <property type="match status" value="2"/>
</dbReference>
<dbReference type="InterPro" id="IPR023213">
    <property type="entry name" value="CAT-like_dom_sf"/>
</dbReference>
<dbReference type="InterPro" id="IPR045851">
    <property type="entry name" value="AMP-bd_C_sf"/>
</dbReference>
<reference evidence="5 6" key="1">
    <citation type="journal article" date="2014" name="BMC Genomics">
        <title>Complete genome sequence of producer of the glycopeptide antibiotic Aculeximycin Kutzneria albida DSM 43870T, a representative of minor genus of Pseudonocardiaceae.</title>
        <authorList>
            <person name="Rebets Y."/>
            <person name="Tokovenko B."/>
            <person name="Lushchyk I."/>
            <person name="Ruckert C."/>
            <person name="Zaburannyi N."/>
            <person name="Bechthold A."/>
            <person name="Kalinowski J."/>
            <person name="Luzhetskyy A."/>
        </authorList>
    </citation>
    <scope>NUCLEOTIDE SEQUENCE [LARGE SCALE GENOMIC DNA]</scope>
    <source>
        <strain evidence="5">DSM 43870</strain>
    </source>
</reference>
<keyword evidence="2" id="KW-0596">Phosphopantetheine</keyword>
<dbReference type="Pfam" id="PF13193">
    <property type="entry name" value="AMP-binding_C"/>
    <property type="match status" value="2"/>
</dbReference>
<dbReference type="PROSITE" id="PS50075">
    <property type="entry name" value="CARRIER"/>
    <property type="match status" value="2"/>
</dbReference>
<evidence type="ECO:0000256" key="2">
    <source>
        <dbReference type="ARBA" id="ARBA00022450"/>
    </source>
</evidence>
<dbReference type="Pfam" id="PF00550">
    <property type="entry name" value="PP-binding"/>
    <property type="match status" value="2"/>
</dbReference>
<evidence type="ECO:0000313" key="5">
    <source>
        <dbReference type="EMBL" id="AHH99285.1"/>
    </source>
</evidence>
<evidence type="ECO:0000256" key="3">
    <source>
        <dbReference type="ARBA" id="ARBA00022553"/>
    </source>
</evidence>
<dbReference type="Gene3D" id="2.30.38.10">
    <property type="entry name" value="Luciferase, Domain 3"/>
    <property type="match status" value="1"/>
</dbReference>
<dbReference type="InterPro" id="IPR000873">
    <property type="entry name" value="AMP-dep_synth/lig_dom"/>
</dbReference>
<dbReference type="InterPro" id="IPR010071">
    <property type="entry name" value="AA_adenyl_dom"/>
</dbReference>
<dbReference type="Gene3D" id="3.30.300.30">
    <property type="match status" value="2"/>
</dbReference>
<dbReference type="HOGENOM" id="CLU_000022_0_9_11"/>
<protein>
    <recommendedName>
        <fullName evidence="4">Carrier domain-containing protein</fullName>
    </recommendedName>
</protein>
<dbReference type="Gene3D" id="3.30.559.10">
    <property type="entry name" value="Chloramphenicol acetyltransferase-like domain"/>
    <property type="match status" value="1"/>
</dbReference>
<dbReference type="GO" id="GO:0005737">
    <property type="term" value="C:cytoplasm"/>
    <property type="evidence" value="ECO:0007669"/>
    <property type="project" value="TreeGrafter"/>
</dbReference>
<evidence type="ECO:0000313" key="6">
    <source>
        <dbReference type="Proteomes" id="UP000019225"/>
    </source>
</evidence>
<accession>W5WEU9</accession>
<dbReference type="InterPro" id="IPR036736">
    <property type="entry name" value="ACP-like_sf"/>
</dbReference>
<dbReference type="Gene3D" id="3.40.50.980">
    <property type="match status" value="2"/>
</dbReference>
<organism evidence="5 6">
    <name type="scientific">Kutzneria albida DSM 43870</name>
    <dbReference type="NCBI Taxonomy" id="1449976"/>
    <lineage>
        <taxon>Bacteria</taxon>
        <taxon>Bacillati</taxon>
        <taxon>Actinomycetota</taxon>
        <taxon>Actinomycetes</taxon>
        <taxon>Pseudonocardiales</taxon>
        <taxon>Pseudonocardiaceae</taxon>
        <taxon>Kutzneria</taxon>
    </lineage>
</organism>
<dbReference type="InterPro" id="IPR009081">
    <property type="entry name" value="PP-bd_ACP"/>
</dbReference>
<dbReference type="KEGG" id="kal:KALB_5924"/>
<dbReference type="GO" id="GO:0044550">
    <property type="term" value="P:secondary metabolite biosynthetic process"/>
    <property type="evidence" value="ECO:0007669"/>
    <property type="project" value="TreeGrafter"/>
</dbReference>
<dbReference type="InterPro" id="IPR020845">
    <property type="entry name" value="AMP-binding_CS"/>
</dbReference>
<evidence type="ECO:0000256" key="1">
    <source>
        <dbReference type="ARBA" id="ARBA00001957"/>
    </source>
</evidence>
<dbReference type="STRING" id="1449976.KALB_5924"/>
<dbReference type="GO" id="GO:0043041">
    <property type="term" value="P:amino acid activation for nonribosomal peptide biosynthetic process"/>
    <property type="evidence" value="ECO:0007669"/>
    <property type="project" value="TreeGrafter"/>
</dbReference>
<keyword evidence="6" id="KW-1185">Reference proteome</keyword>
<feature type="domain" description="Carrier" evidence="4">
    <location>
        <begin position="509"/>
        <end position="586"/>
    </location>
</feature>
<dbReference type="GO" id="GO:0008610">
    <property type="term" value="P:lipid biosynthetic process"/>
    <property type="evidence" value="ECO:0007669"/>
    <property type="project" value="UniProtKB-ARBA"/>
</dbReference>
<evidence type="ECO:0000259" key="4">
    <source>
        <dbReference type="PROSITE" id="PS50075"/>
    </source>
</evidence>
<comment type="cofactor">
    <cofactor evidence="1">
        <name>pantetheine 4'-phosphate</name>
        <dbReference type="ChEBI" id="CHEBI:47942"/>
    </cofactor>
</comment>
<dbReference type="NCBIfam" id="TIGR01733">
    <property type="entry name" value="AA-adenyl-dom"/>
    <property type="match status" value="1"/>
</dbReference>
<feature type="domain" description="Carrier" evidence="4">
    <location>
        <begin position="1517"/>
        <end position="1591"/>
    </location>
</feature>
<dbReference type="SUPFAM" id="SSF56801">
    <property type="entry name" value="Acetyl-CoA synthetase-like"/>
    <property type="match status" value="2"/>
</dbReference>
<dbReference type="Proteomes" id="UP000019225">
    <property type="component" value="Chromosome"/>
</dbReference>
<dbReference type="InterPro" id="IPR042099">
    <property type="entry name" value="ANL_N_sf"/>
</dbReference>
<dbReference type="Gene3D" id="3.40.50.12780">
    <property type="entry name" value="N-terminal domain of ligase-like"/>
    <property type="match status" value="1"/>
</dbReference>
<keyword evidence="3" id="KW-0597">Phosphoprotein</keyword>
<dbReference type="CDD" id="cd12117">
    <property type="entry name" value="A_NRPS_Srf_like"/>
    <property type="match status" value="1"/>
</dbReference>
<dbReference type="PANTHER" id="PTHR45527">
    <property type="entry name" value="NONRIBOSOMAL PEPTIDE SYNTHETASE"/>
    <property type="match status" value="1"/>
</dbReference>
<dbReference type="Gene3D" id="3.30.559.30">
    <property type="entry name" value="Nonribosomal peptide synthetase, condensation domain"/>
    <property type="match status" value="1"/>
</dbReference>
<gene>
    <name evidence="5" type="ORF">KALB_5924</name>
</gene>
<dbReference type="SMART" id="SM00823">
    <property type="entry name" value="PKS_PP"/>
    <property type="match status" value="2"/>
</dbReference>
<dbReference type="Gene3D" id="1.10.1200.10">
    <property type="entry name" value="ACP-like"/>
    <property type="match status" value="2"/>
</dbReference>
<dbReference type="PATRIC" id="fig|1449976.3.peg.5947"/>
<dbReference type="GO" id="GO:0003824">
    <property type="term" value="F:catalytic activity"/>
    <property type="evidence" value="ECO:0007669"/>
    <property type="project" value="InterPro"/>
</dbReference>
<dbReference type="Pfam" id="PF00668">
    <property type="entry name" value="Condensation"/>
    <property type="match status" value="1"/>
</dbReference>
<dbReference type="eggNOG" id="COG1020">
    <property type="taxonomic scope" value="Bacteria"/>
</dbReference>
<dbReference type="PROSITE" id="PS00455">
    <property type="entry name" value="AMP_BINDING"/>
    <property type="match status" value="1"/>
</dbReference>
<dbReference type="InterPro" id="IPR001242">
    <property type="entry name" value="Condensation_dom"/>
</dbReference>